<evidence type="ECO:0000256" key="5">
    <source>
        <dbReference type="PROSITE-ProRule" id="PRU01240"/>
    </source>
</evidence>
<evidence type="ECO:0000259" key="7">
    <source>
        <dbReference type="Pfam" id="PF00082"/>
    </source>
</evidence>
<feature type="chain" id="PRO_5032297148" description="T9SS type A sorting domain-containing protein" evidence="6">
    <location>
        <begin position="27"/>
        <end position="1233"/>
    </location>
</feature>
<evidence type="ECO:0000256" key="6">
    <source>
        <dbReference type="SAM" id="SignalP"/>
    </source>
</evidence>
<evidence type="ECO:0000256" key="3">
    <source>
        <dbReference type="ARBA" id="ARBA00022801"/>
    </source>
</evidence>
<dbReference type="InterPro" id="IPR000209">
    <property type="entry name" value="Peptidase_S8/S53_dom"/>
</dbReference>
<dbReference type="InterPro" id="IPR015500">
    <property type="entry name" value="Peptidase_S8_subtilisin-rel"/>
</dbReference>
<keyword evidence="2 5" id="KW-0645">Protease</keyword>
<dbReference type="PANTHER" id="PTHR43399:SF4">
    <property type="entry name" value="CELL WALL-ASSOCIATED PROTEASE"/>
    <property type="match status" value="1"/>
</dbReference>
<gene>
    <name evidence="9" type="ORF">C3F09_09020</name>
</gene>
<evidence type="ECO:0000256" key="1">
    <source>
        <dbReference type="ARBA" id="ARBA00011073"/>
    </source>
</evidence>
<dbReference type="SUPFAM" id="SSF52743">
    <property type="entry name" value="Subtilisin-like"/>
    <property type="match status" value="1"/>
</dbReference>
<dbReference type="InterPro" id="IPR036852">
    <property type="entry name" value="Peptidase_S8/S53_dom_sf"/>
</dbReference>
<dbReference type="GO" id="GO:0006508">
    <property type="term" value="P:proteolysis"/>
    <property type="evidence" value="ECO:0007669"/>
    <property type="project" value="UniProtKB-KW"/>
</dbReference>
<dbReference type="InterPro" id="IPR026444">
    <property type="entry name" value="Secre_tail"/>
</dbReference>
<dbReference type="Gene3D" id="3.40.50.200">
    <property type="entry name" value="Peptidase S8/S53 domain"/>
    <property type="match status" value="1"/>
</dbReference>
<evidence type="ECO:0008006" key="11">
    <source>
        <dbReference type="Google" id="ProtNLM"/>
    </source>
</evidence>
<feature type="domain" description="Peptidase S8/S53" evidence="7">
    <location>
        <begin position="177"/>
        <end position="453"/>
    </location>
</feature>
<dbReference type="PANTHER" id="PTHR43399">
    <property type="entry name" value="SUBTILISIN-RELATED"/>
    <property type="match status" value="1"/>
</dbReference>
<dbReference type="PRINTS" id="PR00723">
    <property type="entry name" value="SUBTILISIN"/>
</dbReference>
<keyword evidence="3 5" id="KW-0378">Hydrolase</keyword>
<dbReference type="PROSITE" id="PS00138">
    <property type="entry name" value="SUBTILASE_SER"/>
    <property type="match status" value="1"/>
</dbReference>
<dbReference type="Pfam" id="PF18962">
    <property type="entry name" value="Por_Secre_tail"/>
    <property type="match status" value="1"/>
</dbReference>
<keyword evidence="6" id="KW-0732">Signal</keyword>
<dbReference type="PROSITE" id="PS51892">
    <property type="entry name" value="SUBTILASE"/>
    <property type="match status" value="1"/>
</dbReference>
<feature type="active site" description="Charge relay system" evidence="5">
    <location>
        <position position="248"/>
    </location>
</feature>
<dbReference type="SUPFAM" id="SSF69318">
    <property type="entry name" value="Integrin alpha N-terminal domain"/>
    <property type="match status" value="2"/>
</dbReference>
<evidence type="ECO:0000313" key="9">
    <source>
        <dbReference type="EMBL" id="PWB70443.1"/>
    </source>
</evidence>
<evidence type="ECO:0000256" key="4">
    <source>
        <dbReference type="ARBA" id="ARBA00022825"/>
    </source>
</evidence>
<dbReference type="NCBIfam" id="TIGR04183">
    <property type="entry name" value="Por_Secre_tail"/>
    <property type="match status" value="1"/>
</dbReference>
<dbReference type="InterPro" id="IPR023828">
    <property type="entry name" value="Peptidase_S8_Ser-AS"/>
</dbReference>
<comment type="caution">
    <text evidence="9">The sequence shown here is derived from an EMBL/GenBank/DDBJ whole genome shotgun (WGS) entry which is preliminary data.</text>
</comment>
<sequence length="1233" mass="132899">MRFRKFGSFPALAVLIIVLSWSAPGAAPSGYIPGQFIVKVKSLDRVGALRSSLATGSRLEPLLPIGMKSTLRAAEPFERFFVYVSADSTATVADVLRQLGSQNVERVEQDQYLDFYGIPTDSLFPYQWYMINEGQQYWGIQRNDGQFNDQLVFKSGTAGSDIDIVWTYISPPPETAKVLVAIVDSGTDLLHPELQGRFWRNPGEIPGNGIDDDHNGYVDDTLGYDISGDIPAYYDIKGDNDPTDTDGHGTHLAGLVAANEDGRGTVGVAPWAKLMTVKIRPNGFLSVGTAGVLYAVNSGAQIINISWGTQFEALILKDALDLARRNGVFVSIAAGNTGDNTRANPAAFDSSFTIAAGNSHGTLTHFSTWGPFVDLVAPGEDILSLRAAGTDMYAAFGEPNVHIVGPDGQYYLADGTSMAAPIVAGAAALMLSFRPDLNLSQLENVLRMGATDIVDPLERGDTLIGPDSISGYGYLNIGRSLSLLTQGGIAFVSPERSVRYSGAVQCRAAGMAGYSGGWRLDYSIGAITAAWIPLDSGAFLPSDSLLHTFARPDLDGFVNFRLTDDFGTAKTVTFRYVNTDSVDLQSPATGDTLRYSIPIRGSAFGNDYDSVEVYYRKGTGALKRLTVTTQEYFDTLIYQWNASGLTSGTYTIILRAYFAGVPANDSATVMIASSFAAGWPQALPSRGSQTVVTADLNHDGIKEVIAGTFNGLYVFESNGQILPGFPLFTDKDMRCVPAIYDVDSDGNDEIICTNEDGLHVFRYDGTYAPGWPRHCETGLMWFGYPTPTVGTIVSGQPPVIMLIDTKGKIDAYRLNGDPFFYSLGGEYTTFNFGTSVAYFWGGNAVAPADVNGDGLQEVVVSFTGLSPRTGVAVYEGRTARPAFGHSIAQVIEGQLVYGTVLADLTGDNVPEIIATGQDSVYNRILWVKTRTADGKDLRDLDGFPIRFPNASGWIGNVPAVADLDLDGKLEIICAFYEYDVGSIYIFRSDGSPYVGITGGGTSDRPVGEIFRYPNTFGTPVVADLTGDRHPEIIVRGGYILPGTGPERIIVLDYQGSLLPGYPIVTPAPPSVVFSNSYAPLVDDIDGDSLVELAYLGDAGQVYVWDYEASSRGGRNFGRFMADNKNSSIFVDPNIPTDVPGDKPQLPAQFSLGQNFPNPFNPETTIPFTLAARARVALEVFNLLGEHVRTLVDAQMPAGSHTVKLDAGLLASGVYFYRLSVDGRQFVKKMVLLK</sequence>
<name>A0A855X5B2_9BACT</name>
<evidence type="ECO:0000259" key="8">
    <source>
        <dbReference type="Pfam" id="PF18962"/>
    </source>
</evidence>
<proteinExistence type="inferred from homology"/>
<dbReference type="AlphaFoldDB" id="A0A855X5B2"/>
<dbReference type="EMBL" id="PQAP01000143">
    <property type="protein sequence ID" value="PWB70443.1"/>
    <property type="molecule type" value="Genomic_DNA"/>
</dbReference>
<dbReference type="Gene3D" id="2.60.40.4070">
    <property type="match status" value="1"/>
</dbReference>
<feature type="domain" description="Secretion system C-terminal sorting" evidence="8">
    <location>
        <begin position="1155"/>
        <end position="1230"/>
    </location>
</feature>
<protein>
    <recommendedName>
        <fullName evidence="11">T9SS type A sorting domain-containing protein</fullName>
    </recommendedName>
</protein>
<dbReference type="Proteomes" id="UP000250918">
    <property type="component" value="Unassembled WGS sequence"/>
</dbReference>
<dbReference type="InterPro" id="IPR051048">
    <property type="entry name" value="Peptidase_S8/S53_subtilisin"/>
</dbReference>
<dbReference type="GO" id="GO:0004252">
    <property type="term" value="F:serine-type endopeptidase activity"/>
    <property type="evidence" value="ECO:0007669"/>
    <property type="project" value="UniProtKB-UniRule"/>
</dbReference>
<dbReference type="Gene3D" id="2.130.10.130">
    <property type="entry name" value="Integrin alpha, N-terminal"/>
    <property type="match status" value="1"/>
</dbReference>
<feature type="signal peptide" evidence="6">
    <location>
        <begin position="1"/>
        <end position="26"/>
    </location>
</feature>
<feature type="active site" description="Charge relay system" evidence="5">
    <location>
        <position position="184"/>
    </location>
</feature>
<feature type="active site" description="Charge relay system" evidence="5">
    <location>
        <position position="417"/>
    </location>
</feature>
<dbReference type="InterPro" id="IPR028994">
    <property type="entry name" value="Integrin_alpha_N"/>
</dbReference>
<evidence type="ECO:0000313" key="10">
    <source>
        <dbReference type="Proteomes" id="UP000250918"/>
    </source>
</evidence>
<comment type="similarity">
    <text evidence="1 5">Belongs to the peptidase S8 family.</text>
</comment>
<evidence type="ECO:0000256" key="2">
    <source>
        <dbReference type="ARBA" id="ARBA00022670"/>
    </source>
</evidence>
<organism evidence="9 10">
    <name type="scientific">candidate division GN15 bacterium</name>
    <dbReference type="NCBI Taxonomy" id="2072418"/>
    <lineage>
        <taxon>Bacteria</taxon>
        <taxon>candidate division GN15</taxon>
    </lineage>
</organism>
<accession>A0A855X5B2</accession>
<dbReference type="Pfam" id="PF00082">
    <property type="entry name" value="Peptidase_S8"/>
    <property type="match status" value="1"/>
</dbReference>
<reference evidence="9 10" key="1">
    <citation type="journal article" date="2018" name="ISME J.">
        <title>A methanotrophic archaeon couples anaerobic oxidation of methane to Fe(III) reduction.</title>
        <authorList>
            <person name="Cai C."/>
            <person name="Leu A.O."/>
            <person name="Xie G.J."/>
            <person name="Guo J."/>
            <person name="Feng Y."/>
            <person name="Zhao J.X."/>
            <person name="Tyson G.W."/>
            <person name="Yuan Z."/>
            <person name="Hu S."/>
        </authorList>
    </citation>
    <scope>NUCLEOTIDE SEQUENCE [LARGE SCALE GENOMIC DNA]</scope>
    <source>
        <strain evidence="9">FeB_12</strain>
    </source>
</reference>
<keyword evidence="4 5" id="KW-0720">Serine protease</keyword>